<dbReference type="AlphaFoldDB" id="A0A975M4A9"/>
<sequence length="216" mass="21881">MAGAVIFGLFAAAAMLLLQPGRRSLSVLEPESGSAADPDAGPGPGSNRSGAIGRTDGVDDPALMLDLVAAMLDAGQPLLSALSVLADIAEPGTAGSLRRVRAALELGAPWVAAWELAVPHPGNPAARSLLRSPAAGPDPAACLRDALTFVATTGAPSAAVLMAEAAQLRRRRSREAERRAAALGVRLVVPLGLCALPAFIVLTVVPLLLSLLPAFP</sequence>
<evidence type="ECO:0000256" key="1">
    <source>
        <dbReference type="ARBA" id="ARBA00004651"/>
    </source>
</evidence>
<dbReference type="EMBL" id="CP076022">
    <property type="protein sequence ID" value="QWC09718.1"/>
    <property type="molecule type" value="Genomic_DNA"/>
</dbReference>
<evidence type="ECO:0000256" key="4">
    <source>
        <dbReference type="ARBA" id="ARBA00022989"/>
    </source>
</evidence>
<feature type="region of interest" description="Disordered" evidence="6">
    <location>
        <begin position="28"/>
        <end position="55"/>
    </location>
</feature>
<keyword evidence="5 7" id="KW-0472">Membrane</keyword>
<organism evidence="9 10">
    <name type="scientific">Arthrobacter jiangjiafuii</name>
    <dbReference type="NCBI Taxonomy" id="2817475"/>
    <lineage>
        <taxon>Bacteria</taxon>
        <taxon>Bacillati</taxon>
        <taxon>Actinomycetota</taxon>
        <taxon>Actinomycetes</taxon>
        <taxon>Micrococcales</taxon>
        <taxon>Micrococcaceae</taxon>
        <taxon>Arthrobacter</taxon>
    </lineage>
</organism>
<comment type="subcellular location">
    <subcellularLocation>
        <location evidence="1">Cell membrane</location>
        <topology evidence="1">Multi-pass membrane protein</topology>
    </subcellularLocation>
</comment>
<evidence type="ECO:0000313" key="10">
    <source>
        <dbReference type="Proteomes" id="UP000676885"/>
    </source>
</evidence>
<keyword evidence="4 7" id="KW-1133">Transmembrane helix</keyword>
<feature type="domain" description="Type II secretion system protein GspF" evidence="8">
    <location>
        <begin position="65"/>
        <end position="203"/>
    </location>
</feature>
<evidence type="ECO:0000256" key="3">
    <source>
        <dbReference type="ARBA" id="ARBA00022692"/>
    </source>
</evidence>
<feature type="transmembrane region" description="Helical" evidence="7">
    <location>
        <begin position="187"/>
        <end position="209"/>
    </location>
</feature>
<dbReference type="KEGG" id="ajg:KKR91_14800"/>
<dbReference type="InterPro" id="IPR018076">
    <property type="entry name" value="T2SS_GspF_dom"/>
</dbReference>
<evidence type="ECO:0000256" key="7">
    <source>
        <dbReference type="SAM" id="Phobius"/>
    </source>
</evidence>
<name>A0A975M4A9_9MICC</name>
<feature type="transmembrane region" description="Helical" evidence="7">
    <location>
        <begin position="146"/>
        <end position="166"/>
    </location>
</feature>
<accession>A0A975M4A9</accession>
<evidence type="ECO:0000256" key="6">
    <source>
        <dbReference type="SAM" id="MobiDB-lite"/>
    </source>
</evidence>
<keyword evidence="3 7" id="KW-0812">Transmembrane</keyword>
<keyword evidence="2" id="KW-1003">Cell membrane</keyword>
<evidence type="ECO:0000256" key="5">
    <source>
        <dbReference type="ARBA" id="ARBA00023136"/>
    </source>
</evidence>
<evidence type="ECO:0000313" key="9">
    <source>
        <dbReference type="EMBL" id="QWC09718.1"/>
    </source>
</evidence>
<evidence type="ECO:0000259" key="8">
    <source>
        <dbReference type="Pfam" id="PF00482"/>
    </source>
</evidence>
<reference evidence="9 10" key="1">
    <citation type="submission" date="2021-05" db="EMBL/GenBank/DDBJ databases">
        <title>Novel species in genus Arthrobacter.</title>
        <authorList>
            <person name="Zhang G."/>
        </authorList>
    </citation>
    <scope>NUCLEOTIDE SEQUENCE [LARGE SCALE GENOMIC DNA]</scope>
    <source>
        <strain evidence="10">zg-ZUI227</strain>
    </source>
</reference>
<keyword evidence="10" id="KW-1185">Reference proteome</keyword>
<dbReference type="RefSeq" id="WP_210227664.1">
    <property type="nucleotide sequence ID" value="NZ_CP076022.1"/>
</dbReference>
<dbReference type="Pfam" id="PF00482">
    <property type="entry name" value="T2SSF"/>
    <property type="match status" value="1"/>
</dbReference>
<dbReference type="Proteomes" id="UP000676885">
    <property type="component" value="Chromosome"/>
</dbReference>
<proteinExistence type="predicted"/>
<dbReference type="GO" id="GO:0005886">
    <property type="term" value="C:plasma membrane"/>
    <property type="evidence" value="ECO:0007669"/>
    <property type="project" value="UniProtKB-SubCell"/>
</dbReference>
<protein>
    <submittedName>
        <fullName evidence="9">Type II secretion system F family protein</fullName>
    </submittedName>
</protein>
<evidence type="ECO:0000256" key="2">
    <source>
        <dbReference type="ARBA" id="ARBA00022475"/>
    </source>
</evidence>
<gene>
    <name evidence="9" type="ORF">KKR91_14800</name>
</gene>